<dbReference type="PROSITE" id="PS51257">
    <property type="entry name" value="PROKAR_LIPOPROTEIN"/>
    <property type="match status" value="1"/>
</dbReference>
<evidence type="ECO:0008006" key="4">
    <source>
        <dbReference type="Google" id="ProtNLM"/>
    </source>
</evidence>
<dbReference type="Proteomes" id="UP001319180">
    <property type="component" value="Unassembled WGS sequence"/>
</dbReference>
<gene>
    <name evidence="2" type="ORF">KK078_09310</name>
</gene>
<dbReference type="AlphaFoldDB" id="A0AAP2D7L7"/>
<protein>
    <recommendedName>
        <fullName evidence="4">Collagen-like protein</fullName>
    </recommendedName>
</protein>
<keyword evidence="3" id="KW-1185">Reference proteome</keyword>
<dbReference type="Gene3D" id="1.20.5.320">
    <property type="entry name" value="6-Phosphogluconate Dehydrogenase, domain 3"/>
    <property type="match status" value="1"/>
</dbReference>
<name>A0AAP2D7L7_9BACT</name>
<reference evidence="2 3" key="1">
    <citation type="submission" date="2021-05" db="EMBL/GenBank/DDBJ databases">
        <title>A Polyphasic approach of four new species of the genus Ohtaekwangia: Ohtaekwangia histidinii sp. nov., Ohtaekwangia cretensis sp. nov., Ohtaekwangia indiensis sp. nov., Ohtaekwangia reichenbachii sp. nov. from diverse environment.</title>
        <authorList>
            <person name="Octaviana S."/>
        </authorList>
    </citation>
    <scope>NUCLEOTIDE SEQUENCE [LARGE SCALE GENOMIC DNA]</scope>
    <source>
        <strain evidence="2 3">PWU37</strain>
    </source>
</reference>
<accession>A0AAP2D7L7</accession>
<dbReference type="EMBL" id="JAHESC010000010">
    <property type="protein sequence ID" value="MBT1686754.1"/>
    <property type="molecule type" value="Genomic_DNA"/>
</dbReference>
<proteinExistence type="predicted"/>
<evidence type="ECO:0000256" key="1">
    <source>
        <dbReference type="SAM" id="MobiDB-lite"/>
    </source>
</evidence>
<comment type="caution">
    <text evidence="2">The sequence shown here is derived from an EMBL/GenBank/DDBJ whole genome shotgun (WGS) entry which is preliminary data.</text>
</comment>
<organism evidence="2 3">
    <name type="scientific">Dawidia soli</name>
    <dbReference type="NCBI Taxonomy" id="2782352"/>
    <lineage>
        <taxon>Bacteria</taxon>
        <taxon>Pseudomonadati</taxon>
        <taxon>Bacteroidota</taxon>
        <taxon>Cytophagia</taxon>
        <taxon>Cytophagales</taxon>
        <taxon>Chryseotaleaceae</taxon>
        <taxon>Dawidia</taxon>
    </lineage>
</organism>
<dbReference type="RefSeq" id="WP_254089988.1">
    <property type="nucleotide sequence ID" value="NZ_JAHESC010000010.1"/>
</dbReference>
<feature type="region of interest" description="Disordered" evidence="1">
    <location>
        <begin position="28"/>
        <end position="48"/>
    </location>
</feature>
<evidence type="ECO:0000313" key="2">
    <source>
        <dbReference type="EMBL" id="MBT1686754.1"/>
    </source>
</evidence>
<evidence type="ECO:0000313" key="3">
    <source>
        <dbReference type="Proteomes" id="UP001319180"/>
    </source>
</evidence>
<sequence>MKQLLTFGLICTIATSGFLFTACEGEDGEPGAAGPQGEKGDKGDAGEDGVGFDEAVQYGNIVVQFKGARADGVAFNKTIDFKFSPTGPDAAYYSYATPYQTEGGAVTEFRIQRFNSAVVSDYSEGGSNSSVAFHFNKYEEGESYIDLDLNVAIVSDDLKFFILGDDYYENTFSETVSEYSFNSVTSELKFTFHLVVPEENNSTGHELEITADVNTKVLQYINVD</sequence>